<dbReference type="WBParaSite" id="nRc.2.0.1.t13217-RA">
    <property type="protein sequence ID" value="nRc.2.0.1.t13217-RA"/>
    <property type="gene ID" value="nRc.2.0.1.g13217"/>
</dbReference>
<evidence type="ECO:0000256" key="7">
    <source>
        <dbReference type="ARBA" id="ARBA00023006"/>
    </source>
</evidence>
<accession>A0A915IIL2</accession>
<dbReference type="GO" id="GO:0061723">
    <property type="term" value="P:glycophagy"/>
    <property type="evidence" value="ECO:0007669"/>
    <property type="project" value="TreeGrafter"/>
</dbReference>
<dbReference type="PANTHER" id="PTHR13190:SF1">
    <property type="entry name" value="AUTOPHAGY-RELATED 2, ISOFORM A"/>
    <property type="match status" value="1"/>
</dbReference>
<proteinExistence type="inferred from homology"/>
<dbReference type="GO" id="GO:0034727">
    <property type="term" value="P:piecemeal microautophagy of the nucleus"/>
    <property type="evidence" value="ECO:0007669"/>
    <property type="project" value="TreeGrafter"/>
</dbReference>
<dbReference type="GO" id="GO:0006869">
    <property type="term" value="P:lipid transport"/>
    <property type="evidence" value="ECO:0007669"/>
    <property type="project" value="UniProtKB-KW"/>
</dbReference>
<evidence type="ECO:0000256" key="8">
    <source>
        <dbReference type="ARBA" id="ARBA00023055"/>
    </source>
</evidence>
<keyword evidence="5" id="KW-0813">Transport</keyword>
<dbReference type="Pfam" id="PF13329">
    <property type="entry name" value="ATG2_CAD"/>
    <property type="match status" value="2"/>
</dbReference>
<comment type="catalytic activity">
    <reaction evidence="11">
        <text>a 1,2-diacyl-sn-glycero-3-phosphoethanolamine(in) = a 1,2-diacyl-sn-glycero-3-phosphoethanolamine(out)</text>
        <dbReference type="Rhea" id="RHEA:38895"/>
        <dbReference type="ChEBI" id="CHEBI:64612"/>
    </reaction>
</comment>
<evidence type="ECO:0000313" key="14">
    <source>
        <dbReference type="WBParaSite" id="nRc.2.0.1.t13217-RA"/>
    </source>
</evidence>
<dbReference type="GO" id="GO:0043495">
    <property type="term" value="F:protein-membrane adaptor activity"/>
    <property type="evidence" value="ECO:0007669"/>
    <property type="project" value="TreeGrafter"/>
</dbReference>
<dbReference type="GO" id="GO:0034045">
    <property type="term" value="C:phagophore assembly site membrane"/>
    <property type="evidence" value="ECO:0007669"/>
    <property type="project" value="UniProtKB-SubCell"/>
</dbReference>
<name>A0A915IIL2_ROMCU</name>
<dbReference type="OMA" id="DGQQVPC"/>
<keyword evidence="8" id="KW-0445">Lipid transport</keyword>
<dbReference type="GO" id="GO:0061908">
    <property type="term" value="C:phagophore"/>
    <property type="evidence" value="ECO:0007669"/>
    <property type="project" value="TreeGrafter"/>
</dbReference>
<dbReference type="InterPro" id="IPR026849">
    <property type="entry name" value="ATG2"/>
</dbReference>
<keyword evidence="6" id="KW-0256">Endoplasmic reticulum</keyword>
<organism evidence="13 14">
    <name type="scientific">Romanomermis culicivorax</name>
    <name type="common">Nematode worm</name>
    <dbReference type="NCBI Taxonomy" id="13658"/>
    <lineage>
        <taxon>Eukaryota</taxon>
        <taxon>Metazoa</taxon>
        <taxon>Ecdysozoa</taxon>
        <taxon>Nematoda</taxon>
        <taxon>Enoplea</taxon>
        <taxon>Dorylaimia</taxon>
        <taxon>Mermithida</taxon>
        <taxon>Mermithoidea</taxon>
        <taxon>Mermithidae</taxon>
        <taxon>Romanomermis</taxon>
    </lineage>
</organism>
<evidence type="ECO:0000256" key="6">
    <source>
        <dbReference type="ARBA" id="ARBA00022824"/>
    </source>
</evidence>
<evidence type="ECO:0000256" key="9">
    <source>
        <dbReference type="ARBA" id="ARBA00023136"/>
    </source>
</evidence>
<dbReference type="GO" id="GO:0005789">
    <property type="term" value="C:endoplasmic reticulum membrane"/>
    <property type="evidence" value="ECO:0007669"/>
    <property type="project" value="UniProtKB-SubCell"/>
</dbReference>
<evidence type="ECO:0000256" key="12">
    <source>
        <dbReference type="SAM" id="MobiDB-lite"/>
    </source>
</evidence>
<sequence length="725" mass="81431">MEDLQFVPDVSSAVSANSSNSLQLKTKNSTIKKHGKGKARRSYIRANNINEGHCENLAPFVSSVDTAGRSTNLDETLSDKKRNPCVKFLDIEEPDIVFVDNYLRFSEERNDFMNEQPADYPVPLLRYRIRDFTISCCIFGGRDFGNFSEQKVYSNLAAVNSTPKLRQKINDAKRCYFTKGGRNRDHTVAIELNLIRVNCLHELYPPDWPQVSRQAMAVQDIQIKDHLAVSNINKLLYCYSSAERPRPSYTPMLCLKILQYMPENDEIGESECSIKLSLLPLRIHLDQDSLLFVSDFVKDYSALSAAGQPLKRAGSSTHSLPIMGYPKLGSDSPQKLKIDCVRGTASYASLSGSFPMQNQSSNDATSYRTTDKEDHLPILRPTPAVKLTDEKKEACQENNEEDQFFELNDKLLSTSPPLTIGSPDSMNYDNQKSKNRRRTTSLSSLTGEAENRQISERQASNGVYFKNITFSPAVDLKLDYCGKHLQVEKQNVMEGILFGLGQLRSAQIKLKEVHNTLGTIYTCLFDGTERDAVDGTYFGWSLPLVVFRKIRLYFLTETQGIVDLFWMPVNQYRRDGHVVKGIQKGAHSFSVSTASAALELGQHLVGAVQSVAEFAFDVVNPSYPPKPNDILNQLLRPADFKDGVNMAYATFYRGFHDTAQALTLATQEEVARGNWAIKGVLRQATPTLIRPIVVTSRAATHILGGLRSQLRPDTLQEEQNKWKDD</sequence>
<dbReference type="GO" id="GO:0000045">
    <property type="term" value="P:autophagosome assembly"/>
    <property type="evidence" value="ECO:0007669"/>
    <property type="project" value="TreeGrafter"/>
</dbReference>
<evidence type="ECO:0000256" key="4">
    <source>
        <dbReference type="ARBA" id="ARBA00018070"/>
    </source>
</evidence>
<feature type="region of interest" description="Disordered" evidence="12">
    <location>
        <begin position="17"/>
        <end position="38"/>
    </location>
</feature>
<evidence type="ECO:0000256" key="2">
    <source>
        <dbReference type="ARBA" id="ARBA00004623"/>
    </source>
</evidence>
<feature type="region of interest" description="Disordered" evidence="12">
    <location>
        <begin position="414"/>
        <end position="453"/>
    </location>
</feature>
<feature type="compositionally biased region" description="Polar residues" evidence="12">
    <location>
        <begin position="352"/>
        <end position="368"/>
    </location>
</feature>
<evidence type="ECO:0000256" key="11">
    <source>
        <dbReference type="ARBA" id="ARBA00024615"/>
    </source>
</evidence>
<keyword evidence="9" id="KW-0472">Membrane</keyword>
<feature type="region of interest" description="Disordered" evidence="12">
    <location>
        <begin position="352"/>
        <end position="375"/>
    </location>
</feature>
<comment type="similarity">
    <text evidence="3">Belongs to the ATG2 family.</text>
</comment>
<dbReference type="GO" id="GO:0032266">
    <property type="term" value="F:phosphatidylinositol-3-phosphate binding"/>
    <property type="evidence" value="ECO:0007669"/>
    <property type="project" value="TreeGrafter"/>
</dbReference>
<protein>
    <recommendedName>
        <fullName evidence="4">Autophagy-related protein 2</fullName>
    </recommendedName>
</protein>
<keyword evidence="13" id="KW-1185">Reference proteome</keyword>
<comment type="subcellular location">
    <subcellularLocation>
        <location evidence="1">Endoplasmic reticulum membrane</location>
        <topology evidence="1">Peripheral membrane protein</topology>
    </subcellularLocation>
    <subcellularLocation>
        <location evidence="2">Preautophagosomal structure membrane</location>
        <topology evidence="2">Peripheral membrane protein</topology>
    </subcellularLocation>
</comment>
<dbReference type="AlphaFoldDB" id="A0A915IIL2"/>
<comment type="catalytic activity">
    <reaction evidence="10">
        <text>a 1,2-diacyl-sn-glycero-3-phospho-L-serine(in) = a 1,2-diacyl-sn-glycero-3-phospho-L-serine(out)</text>
        <dbReference type="Rhea" id="RHEA:38663"/>
        <dbReference type="ChEBI" id="CHEBI:57262"/>
    </reaction>
</comment>
<keyword evidence="7" id="KW-0072">Autophagy</keyword>
<dbReference type="GO" id="GO:0000422">
    <property type="term" value="P:autophagy of mitochondrion"/>
    <property type="evidence" value="ECO:0007669"/>
    <property type="project" value="TreeGrafter"/>
</dbReference>
<evidence type="ECO:0000256" key="3">
    <source>
        <dbReference type="ARBA" id="ARBA00009714"/>
    </source>
</evidence>
<evidence type="ECO:0000313" key="13">
    <source>
        <dbReference type="Proteomes" id="UP000887565"/>
    </source>
</evidence>
<evidence type="ECO:0000256" key="5">
    <source>
        <dbReference type="ARBA" id="ARBA00022448"/>
    </source>
</evidence>
<evidence type="ECO:0000256" key="1">
    <source>
        <dbReference type="ARBA" id="ARBA00004406"/>
    </source>
</evidence>
<dbReference type="Proteomes" id="UP000887565">
    <property type="component" value="Unplaced"/>
</dbReference>
<dbReference type="GO" id="GO:0061709">
    <property type="term" value="P:reticulophagy"/>
    <property type="evidence" value="ECO:0007669"/>
    <property type="project" value="TreeGrafter"/>
</dbReference>
<dbReference type="PANTHER" id="PTHR13190">
    <property type="entry name" value="AUTOPHAGY-RELATED 2, ISOFORM A"/>
    <property type="match status" value="1"/>
</dbReference>
<evidence type="ECO:0000256" key="10">
    <source>
        <dbReference type="ARBA" id="ARBA00024479"/>
    </source>
</evidence>
<reference evidence="14" key="1">
    <citation type="submission" date="2022-11" db="UniProtKB">
        <authorList>
            <consortium name="WormBaseParasite"/>
        </authorList>
    </citation>
    <scope>IDENTIFICATION</scope>
</reference>
<feature type="compositionally biased region" description="Polar residues" evidence="12">
    <location>
        <begin position="414"/>
        <end position="430"/>
    </location>
</feature>